<feature type="region of interest" description="Disordered" evidence="1">
    <location>
        <begin position="70"/>
        <end position="95"/>
    </location>
</feature>
<dbReference type="AlphaFoldDB" id="A0A239BDE6"/>
<keyword evidence="3" id="KW-1185">Reference proteome</keyword>
<sequence length="95" mass="10970">MDKIISCCGVVCTECKSFPKDCKGCPEIKGKVFWLQYTGEDICDVYNCCINEKQMEHCGRCEYLPCQSYSRDDPTKSPEENAEDHRKQIEQLKSM</sequence>
<proteinExistence type="predicted"/>
<evidence type="ECO:0000256" key="1">
    <source>
        <dbReference type="SAM" id="MobiDB-lite"/>
    </source>
</evidence>
<dbReference type="RefSeq" id="WP_089281655.1">
    <property type="nucleotide sequence ID" value="NZ_FZOJ01000003.1"/>
</dbReference>
<protein>
    <recommendedName>
        <fullName evidence="4">DUF3795 domain-containing protein</fullName>
    </recommendedName>
</protein>
<reference evidence="2 3" key="1">
    <citation type="submission" date="2017-06" db="EMBL/GenBank/DDBJ databases">
        <authorList>
            <person name="Kim H.J."/>
            <person name="Triplett B.A."/>
        </authorList>
    </citation>
    <scope>NUCLEOTIDE SEQUENCE [LARGE SCALE GENOMIC DNA]</scope>
    <source>
        <strain evidence="2 3">SCA</strain>
    </source>
</reference>
<dbReference type="EMBL" id="FZOJ01000003">
    <property type="protein sequence ID" value="SNS05581.1"/>
    <property type="molecule type" value="Genomic_DNA"/>
</dbReference>
<name>A0A239BDE6_9FIRM</name>
<dbReference type="Proteomes" id="UP000198304">
    <property type="component" value="Unassembled WGS sequence"/>
</dbReference>
<dbReference type="OrthoDB" id="9803966at2"/>
<evidence type="ECO:0008006" key="4">
    <source>
        <dbReference type="Google" id="ProtNLM"/>
    </source>
</evidence>
<evidence type="ECO:0000313" key="2">
    <source>
        <dbReference type="EMBL" id="SNS05581.1"/>
    </source>
</evidence>
<evidence type="ECO:0000313" key="3">
    <source>
        <dbReference type="Proteomes" id="UP000198304"/>
    </source>
</evidence>
<accession>A0A239BDE6</accession>
<organism evidence="2 3">
    <name type="scientific">Anaerovirgula multivorans</name>
    <dbReference type="NCBI Taxonomy" id="312168"/>
    <lineage>
        <taxon>Bacteria</taxon>
        <taxon>Bacillati</taxon>
        <taxon>Bacillota</taxon>
        <taxon>Clostridia</taxon>
        <taxon>Peptostreptococcales</taxon>
        <taxon>Natronincolaceae</taxon>
        <taxon>Anaerovirgula</taxon>
    </lineage>
</organism>
<gene>
    <name evidence="2" type="ORF">SAMN05446037_1003172</name>
</gene>